<dbReference type="RefSeq" id="YP_010670145.1">
    <property type="nucleotide sequence ID" value="NC_070963.1"/>
</dbReference>
<organism evidence="1 2">
    <name type="scientific">Synechococcus phage S-SRM01</name>
    <dbReference type="NCBI Taxonomy" id="2781608"/>
    <lineage>
        <taxon>Viruses</taxon>
        <taxon>Duplodnaviria</taxon>
        <taxon>Heunggongvirae</taxon>
        <taxon>Uroviricota</taxon>
        <taxon>Caudoviricetes</taxon>
        <taxon>Pantevenvirales</taxon>
        <taxon>Kyanoviridae</taxon>
        <taxon>Serangoonvirus</taxon>
        <taxon>Serangoonvirus essarone</taxon>
    </lineage>
</organism>
<accession>A0A879R417</accession>
<dbReference type="GeneID" id="77946340"/>
<keyword evidence="2" id="KW-1185">Reference proteome</keyword>
<proteinExistence type="predicted"/>
<reference evidence="1" key="1">
    <citation type="submission" date="2020-09" db="EMBL/GenBank/DDBJ databases">
        <authorList>
            <person name="Zhang D."/>
            <person name="Hatherill J.R."/>
            <person name="Ramirez J.F."/>
            <person name="Edinger B."/>
            <person name="Balarin R."/>
            <person name="Sullivan A."/>
            <person name="Humpal K.M."/>
            <person name="Guseva A."/>
            <person name="Butela K.A."/>
            <person name="Garlena R.A."/>
            <person name="Russell D.A."/>
            <person name="Pope W.H."/>
            <person name="Jacobs-Sera D."/>
            <person name="Hatfull G.F."/>
        </authorList>
    </citation>
    <scope>NUCLEOTIDE SEQUENCE</scope>
</reference>
<name>A0A879R417_9CAUD</name>
<protein>
    <submittedName>
        <fullName evidence="1">Uncharacterized protein</fullName>
    </submittedName>
</protein>
<sequence length="105" mass="12448">MPVLSSSKKNEALYLTHSKYFYQWIGGLPFAPQVYWNVVTDDDVIPVVTHGYKNEKSAQRQIKSYIPNVKEFCLIHVETEEEYNIEKMKRIYQIRNLRGNYEDSL</sequence>
<dbReference type="KEGG" id="vg:77946340"/>
<evidence type="ECO:0000313" key="2">
    <source>
        <dbReference type="Proteomes" id="UP000664915"/>
    </source>
</evidence>
<evidence type="ECO:0000313" key="1">
    <source>
        <dbReference type="EMBL" id="QPX48135.1"/>
    </source>
</evidence>
<dbReference type="Proteomes" id="UP000664915">
    <property type="component" value="Segment"/>
</dbReference>
<dbReference type="EMBL" id="MW015081">
    <property type="protein sequence ID" value="QPX48135.1"/>
    <property type="molecule type" value="Genomic_DNA"/>
</dbReference>